<dbReference type="RefSeq" id="WP_006586304.1">
    <property type="nucleotide sequence ID" value="NZ_CABMGH010000010.1"/>
</dbReference>
<evidence type="ECO:0000313" key="2">
    <source>
        <dbReference type="Proteomes" id="UP001213015"/>
    </source>
</evidence>
<accession>A0AAP3M4F7</accession>
<dbReference type="EMBL" id="JAKHLF010000025">
    <property type="protein sequence ID" value="MCZ3845524.1"/>
    <property type="molecule type" value="Genomic_DNA"/>
</dbReference>
<name>A0AAP3M4F7_9LACO</name>
<dbReference type="GeneID" id="97458995"/>
<reference evidence="1" key="1">
    <citation type="submission" date="2022-01" db="EMBL/GenBank/DDBJ databases">
        <title>VMRC isolate genome collection.</title>
        <authorList>
            <person name="France M."/>
            <person name="Rutt L."/>
            <person name="Humphrys M."/>
            <person name="Ravel J."/>
        </authorList>
    </citation>
    <scope>NUCLEOTIDE SEQUENCE</scope>
    <source>
        <strain evidence="1">C0127B5</strain>
    </source>
</reference>
<gene>
    <name evidence="1" type="ORF">L2422_08485</name>
</gene>
<dbReference type="PIRSF" id="PIRSF021265">
    <property type="entry name" value="DUF956"/>
    <property type="match status" value="1"/>
</dbReference>
<organism evidence="1 2">
    <name type="scientific">Lactobacillus mulieris</name>
    <dbReference type="NCBI Taxonomy" id="2508708"/>
    <lineage>
        <taxon>Bacteria</taxon>
        <taxon>Bacillati</taxon>
        <taxon>Bacillota</taxon>
        <taxon>Bacilli</taxon>
        <taxon>Lactobacillales</taxon>
        <taxon>Lactobacillaceae</taxon>
        <taxon>Lactobacillus</taxon>
    </lineage>
</organism>
<evidence type="ECO:0000313" key="1">
    <source>
        <dbReference type="EMBL" id="MCZ3845524.1"/>
    </source>
</evidence>
<dbReference type="Pfam" id="PF06115">
    <property type="entry name" value="DUF956"/>
    <property type="match status" value="1"/>
</dbReference>
<protein>
    <submittedName>
        <fullName evidence="1">DUF956 family protein</fullName>
    </submittedName>
</protein>
<dbReference type="InterPro" id="IPR010360">
    <property type="entry name" value="DUF956"/>
</dbReference>
<proteinExistence type="predicted"/>
<dbReference type="Proteomes" id="UP001213015">
    <property type="component" value="Unassembled WGS sequence"/>
</dbReference>
<dbReference type="AlphaFoldDB" id="A0AAP3M4F7"/>
<comment type="caution">
    <text evidence="1">The sequence shown here is derived from an EMBL/GenBank/DDBJ whole genome shotgun (WGS) entry which is preliminary data.</text>
</comment>
<sequence>MVQSLNTTSDYVTKATWQRGIPCYGQIMIGDKGFEFYNDKNVLDYIQIPWNEITYVVADVHFKGKYIPRFELRTRNNGNFIFSAKQPIFVLKAIRKYIPADHMRQALSLWQKIKLRFK</sequence>